<comment type="subcellular location">
    <subcellularLocation>
        <location evidence="1">Cell membrane</location>
        <topology evidence="1">Multi-pass membrane protein</topology>
    </subcellularLocation>
</comment>
<dbReference type="Proteomes" id="UP000034881">
    <property type="component" value="Unassembled WGS sequence"/>
</dbReference>
<evidence type="ECO:0000256" key="8">
    <source>
        <dbReference type="SAM" id="Phobius"/>
    </source>
</evidence>
<keyword evidence="7 8" id="KW-0472">Membrane</keyword>
<protein>
    <submittedName>
        <fullName evidence="9">Uncharacterized protein</fullName>
    </submittedName>
</protein>
<gene>
    <name evidence="9" type="ORF">UT77_C0001G0033</name>
</gene>
<feature type="transmembrane region" description="Helical" evidence="8">
    <location>
        <begin position="323"/>
        <end position="344"/>
    </location>
</feature>
<evidence type="ECO:0000256" key="1">
    <source>
        <dbReference type="ARBA" id="ARBA00004651"/>
    </source>
</evidence>
<evidence type="ECO:0000256" key="4">
    <source>
        <dbReference type="ARBA" id="ARBA00022679"/>
    </source>
</evidence>
<feature type="transmembrane region" description="Helical" evidence="8">
    <location>
        <begin position="112"/>
        <end position="130"/>
    </location>
</feature>
<organism evidence="9 10">
    <name type="scientific">Candidatus Daviesbacteria bacterium GW2011_GWC2_40_12</name>
    <dbReference type="NCBI Taxonomy" id="1618431"/>
    <lineage>
        <taxon>Bacteria</taxon>
        <taxon>Candidatus Daviesiibacteriota</taxon>
    </lineage>
</organism>
<evidence type="ECO:0000256" key="5">
    <source>
        <dbReference type="ARBA" id="ARBA00022692"/>
    </source>
</evidence>
<keyword evidence="4" id="KW-0808">Transferase</keyword>
<evidence type="ECO:0000256" key="2">
    <source>
        <dbReference type="ARBA" id="ARBA00022475"/>
    </source>
</evidence>
<feature type="transmembrane region" description="Helical" evidence="8">
    <location>
        <begin position="351"/>
        <end position="369"/>
    </location>
</feature>
<comment type="caution">
    <text evidence="9">The sequence shown here is derived from an EMBL/GenBank/DDBJ whole genome shotgun (WGS) entry which is preliminary data.</text>
</comment>
<feature type="transmembrane region" description="Helical" evidence="8">
    <location>
        <begin position="84"/>
        <end position="105"/>
    </location>
</feature>
<evidence type="ECO:0000313" key="9">
    <source>
        <dbReference type="EMBL" id="KKR42582.1"/>
    </source>
</evidence>
<evidence type="ECO:0000313" key="10">
    <source>
        <dbReference type="Proteomes" id="UP000034881"/>
    </source>
</evidence>
<feature type="transmembrane region" description="Helical" evidence="8">
    <location>
        <begin position="202"/>
        <end position="219"/>
    </location>
</feature>
<dbReference type="GO" id="GO:0016763">
    <property type="term" value="F:pentosyltransferase activity"/>
    <property type="evidence" value="ECO:0007669"/>
    <property type="project" value="TreeGrafter"/>
</dbReference>
<proteinExistence type="predicted"/>
<dbReference type="AlphaFoldDB" id="A0A0G0TX75"/>
<evidence type="ECO:0000256" key="6">
    <source>
        <dbReference type="ARBA" id="ARBA00022989"/>
    </source>
</evidence>
<keyword evidence="2" id="KW-1003">Cell membrane</keyword>
<dbReference type="GO" id="GO:0005886">
    <property type="term" value="C:plasma membrane"/>
    <property type="evidence" value="ECO:0007669"/>
    <property type="project" value="UniProtKB-SubCell"/>
</dbReference>
<feature type="transmembrane region" description="Helical" evidence="8">
    <location>
        <begin position="164"/>
        <end position="190"/>
    </location>
</feature>
<feature type="transmembrane region" description="Helical" evidence="8">
    <location>
        <begin position="299"/>
        <end position="317"/>
    </location>
</feature>
<keyword evidence="5 8" id="KW-0812">Transmembrane</keyword>
<name>A0A0G0TX75_9BACT</name>
<evidence type="ECO:0000256" key="3">
    <source>
        <dbReference type="ARBA" id="ARBA00022676"/>
    </source>
</evidence>
<dbReference type="PANTHER" id="PTHR33908">
    <property type="entry name" value="MANNOSYLTRANSFERASE YKCB-RELATED"/>
    <property type="match status" value="1"/>
</dbReference>
<dbReference type="PANTHER" id="PTHR33908:SF3">
    <property type="entry name" value="UNDECAPRENYL PHOSPHATE-ALPHA-4-AMINO-4-DEOXY-L-ARABINOSE ARABINOSYL TRANSFERASE"/>
    <property type="match status" value="1"/>
</dbReference>
<dbReference type="InterPro" id="IPR050297">
    <property type="entry name" value="LipidA_mod_glycosyltrf_83"/>
</dbReference>
<keyword evidence="6 8" id="KW-1133">Transmembrane helix</keyword>
<evidence type="ECO:0000256" key="7">
    <source>
        <dbReference type="ARBA" id="ARBA00023136"/>
    </source>
</evidence>
<feature type="transmembrane region" description="Helical" evidence="8">
    <location>
        <begin position="272"/>
        <end position="289"/>
    </location>
</feature>
<feature type="transmembrane region" description="Helical" evidence="8">
    <location>
        <begin position="6"/>
        <end position="22"/>
    </location>
</feature>
<dbReference type="GO" id="GO:0010041">
    <property type="term" value="P:response to iron(III) ion"/>
    <property type="evidence" value="ECO:0007669"/>
    <property type="project" value="TreeGrafter"/>
</dbReference>
<keyword evidence="3" id="KW-0328">Glycosyltransferase</keyword>
<dbReference type="GO" id="GO:0009103">
    <property type="term" value="P:lipopolysaccharide biosynthetic process"/>
    <property type="evidence" value="ECO:0007669"/>
    <property type="project" value="UniProtKB-ARBA"/>
</dbReference>
<dbReference type="EMBL" id="LBYB01000001">
    <property type="protein sequence ID" value="KKR42582.1"/>
    <property type="molecule type" value="Genomic_DNA"/>
</dbReference>
<reference evidence="9 10" key="1">
    <citation type="journal article" date="2015" name="Nature">
        <title>rRNA introns, odd ribosomes, and small enigmatic genomes across a large radiation of phyla.</title>
        <authorList>
            <person name="Brown C.T."/>
            <person name="Hug L.A."/>
            <person name="Thomas B.C."/>
            <person name="Sharon I."/>
            <person name="Castelle C.J."/>
            <person name="Singh A."/>
            <person name="Wilkins M.J."/>
            <person name="Williams K.H."/>
            <person name="Banfield J.F."/>
        </authorList>
    </citation>
    <scope>NUCLEOTIDE SEQUENCE [LARGE SCALE GENOMIC DNA]</scope>
</reference>
<sequence length="489" mass="55675">MKKSSLFILGIIILISVFFRTYQIIERYGYGHDAELFSWIVKDIVINQHPRLIGQLTSAPGIFIGPFFYYLLVPFFILSQMDPWAALVPITIIGILTTLSYFIVFSKLFRETTGFIAAFLQAILLPWISFDRRVVPSTPTNLWTIWYFYTIVQIARGKFFVLPILGILIGLIWHIHIALIPTLLAIPFAFLISRKIPKIKELSLFVIAFFVTNIPLMLFEIRHGFSQTRALIENFTTDHGGGSGETKLIYVFEMVIKNVNNLFFSPYTLPDFLKPLFLLIILASSIFLIKKKIITKKEIVPLSVLLFGVIGFFTLSSSLISEYYLYSIEVVFVGLIALTFSHLVKSSTGKILVFFILGILFAKNLYSFVTVDIYKKDYQERKGVVEFIVADAAKSGFPCIGISYITDPGENTGFRYFFYLKNQHLAHPSLKVPVYNIVLPDELALNEVEKKFGHIGIIPPTYMPPKDMIDQSCKTPDTNLTDSLFGYVE</sequence>
<feature type="transmembrane region" description="Helical" evidence="8">
    <location>
        <begin position="56"/>
        <end position="78"/>
    </location>
</feature>
<accession>A0A0G0TX75</accession>